<proteinExistence type="predicted"/>
<name>A0A345UI79_9BACT</name>
<keyword evidence="3" id="KW-1185">Reference proteome</keyword>
<dbReference type="Proteomes" id="UP000254808">
    <property type="component" value="Chromosome"/>
</dbReference>
<dbReference type="KEGG" id="cprv:CYPRO_0904"/>
<evidence type="ECO:0000256" key="1">
    <source>
        <dbReference type="ARBA" id="ARBA00022857"/>
    </source>
</evidence>
<sequence length="371" mass="40729">MHPFPETQNARIARAQKLGELVQDWLRGESGSCEQAAAETIRRGFFEAEDVRIALNHLRESVHPESLQRWLECSVPANLEQASKPEGAVLCLHAGNLPLVGLQDVLACILAGVPYCGKVSRKDPLLLPSLLDFLAPVFPELSLRWSTELDDFRNLKAGAVLFSGSEVSVPEVLVRLNGGKMLRSDARKLIRTAHSSVAWIPAAALTIHQTLGPELAEAVFRYDGRGCRSLTTIFTNADPAIVLRLLSESAQKLFPTRENARLNPLLRYREAFFTAMHRQTETHRGRLLAITQPETHTDGLITLTPGTPADLSAFLQKHGSRIQSVYVPGSSTPSAIAGRTTEPLAQAQTPPVSWRPDGVDALKWILGDEFC</sequence>
<dbReference type="EMBL" id="CP027806">
    <property type="protein sequence ID" value="AXJ00181.1"/>
    <property type="molecule type" value="Genomic_DNA"/>
</dbReference>
<dbReference type="GO" id="GO:0008218">
    <property type="term" value="P:bioluminescence"/>
    <property type="evidence" value="ECO:0007669"/>
    <property type="project" value="InterPro"/>
</dbReference>
<dbReference type="GO" id="GO:0003995">
    <property type="term" value="F:acyl-CoA dehydrogenase activity"/>
    <property type="evidence" value="ECO:0007669"/>
    <property type="project" value="InterPro"/>
</dbReference>
<dbReference type="Pfam" id="PF05893">
    <property type="entry name" value="LuxC"/>
    <property type="match status" value="1"/>
</dbReference>
<evidence type="ECO:0000313" key="2">
    <source>
        <dbReference type="EMBL" id="AXJ00181.1"/>
    </source>
</evidence>
<keyword evidence="1" id="KW-0521">NADP</keyword>
<evidence type="ECO:0000313" key="3">
    <source>
        <dbReference type="Proteomes" id="UP000254808"/>
    </source>
</evidence>
<dbReference type="RefSeq" id="WP_114983475.1">
    <property type="nucleotide sequence ID" value="NZ_CP027806.1"/>
</dbReference>
<gene>
    <name evidence="2" type="ORF">CYPRO_0904</name>
</gene>
<protein>
    <submittedName>
        <fullName evidence="2">Acyl-CoA reductase (LuxC)</fullName>
    </submittedName>
</protein>
<accession>A0A345UI79</accession>
<dbReference type="AlphaFoldDB" id="A0A345UI79"/>
<dbReference type="OrthoDB" id="1522941at2"/>
<organism evidence="2 3">
    <name type="scientific">Cyclonatronum proteinivorum</name>
    <dbReference type="NCBI Taxonomy" id="1457365"/>
    <lineage>
        <taxon>Bacteria</taxon>
        <taxon>Pseudomonadati</taxon>
        <taxon>Balneolota</taxon>
        <taxon>Balneolia</taxon>
        <taxon>Balneolales</taxon>
        <taxon>Cyclonatronaceae</taxon>
        <taxon>Cyclonatronum</taxon>
    </lineage>
</organism>
<reference evidence="2 3" key="1">
    <citation type="submission" date="2018-03" db="EMBL/GenBank/DDBJ databases">
        <title>Phenotypic and genomic properties of Cyclonatronum proteinivorum gen. nov., sp. nov., a haloalkaliphilic bacteroidete from soda lakes possessing Na+-translocating rhodopsin.</title>
        <authorList>
            <person name="Toshchakov S.V."/>
            <person name="Korzhenkov A."/>
            <person name="Samarov N.I."/>
            <person name="Kublanov I.V."/>
            <person name="Muntyan M.S."/>
            <person name="Sorokin D.Y."/>
        </authorList>
    </citation>
    <scope>NUCLEOTIDE SEQUENCE [LARGE SCALE GENOMIC DNA]</scope>
    <source>
        <strain evidence="2 3">Omega</strain>
    </source>
</reference>
<dbReference type="InterPro" id="IPR008670">
    <property type="entry name" value="CoA_reduct_LuxC"/>
</dbReference>